<proteinExistence type="predicted"/>
<evidence type="ECO:0000313" key="3">
    <source>
        <dbReference type="Proteomes" id="UP000008068"/>
    </source>
</evidence>
<accession>G0PBQ6</accession>
<dbReference type="HOGENOM" id="CLU_774396_0_0_1"/>
<dbReference type="OMA" id="MRAESCN"/>
<dbReference type="Proteomes" id="UP000008068">
    <property type="component" value="Unassembled WGS sequence"/>
</dbReference>
<feature type="coiled-coil region" evidence="1">
    <location>
        <begin position="51"/>
        <end position="193"/>
    </location>
</feature>
<evidence type="ECO:0000313" key="2">
    <source>
        <dbReference type="EMBL" id="EGT50639.1"/>
    </source>
</evidence>
<keyword evidence="1" id="KW-0175">Coiled coil</keyword>
<sequence length="358" mass="41580">MPKSQRKEAILYNKDEEYKQLMGSTNDKELQNAFKAYKSWSLNAAQFKPSMKTLIKEYLRLKNELQVQSREEVDMDIVNDEEEEMEDRFEKMRELKENAEAANETLKKQVQDLQEKVEELQAGSGEMDVVKASLAATVNESEQLEKEVESLREELEKQKTDFEKEKAAMVKDVERLNKEVETLKNAHGTLSTEKDRLAKHASECQQWYNGFIKDLGDMIREANTVLGVKQEEEPTTVAQTLEEFYLKFKEVLKCLSNSKSKVESQKKSILDLNGTIASKQDETTAAQNELSEERWDRQLLLQWIETVNQWLEYGEDGTEDEERVRFSKVDTIPAVKALLLFSGYNPESKWKRPKPLQE</sequence>
<keyword evidence="3" id="KW-1185">Reference proteome</keyword>
<dbReference type="AlphaFoldDB" id="G0PBQ6"/>
<dbReference type="EMBL" id="GL380217">
    <property type="protein sequence ID" value="EGT50639.1"/>
    <property type="molecule type" value="Genomic_DNA"/>
</dbReference>
<gene>
    <name evidence="2" type="ORF">CAEBREN_25244</name>
</gene>
<protein>
    <submittedName>
        <fullName evidence="2">Uncharacterized protein</fullName>
    </submittedName>
</protein>
<name>G0PBQ6_CAEBE</name>
<organism evidence="3">
    <name type="scientific">Caenorhabditis brenneri</name>
    <name type="common">Nematode worm</name>
    <dbReference type="NCBI Taxonomy" id="135651"/>
    <lineage>
        <taxon>Eukaryota</taxon>
        <taxon>Metazoa</taxon>
        <taxon>Ecdysozoa</taxon>
        <taxon>Nematoda</taxon>
        <taxon>Chromadorea</taxon>
        <taxon>Rhabditida</taxon>
        <taxon>Rhabditina</taxon>
        <taxon>Rhabditomorpha</taxon>
        <taxon>Rhabditoidea</taxon>
        <taxon>Rhabditidae</taxon>
        <taxon>Peloderinae</taxon>
        <taxon>Caenorhabditis</taxon>
    </lineage>
</organism>
<reference evidence="3" key="1">
    <citation type="submission" date="2011-07" db="EMBL/GenBank/DDBJ databases">
        <authorList>
            <consortium name="Caenorhabditis brenneri Sequencing and Analysis Consortium"/>
            <person name="Wilson R.K."/>
        </authorList>
    </citation>
    <scope>NUCLEOTIDE SEQUENCE [LARGE SCALE GENOMIC DNA]</scope>
    <source>
        <strain evidence="3">PB2801</strain>
    </source>
</reference>
<dbReference type="InParanoid" id="G0PBQ6"/>
<evidence type="ECO:0000256" key="1">
    <source>
        <dbReference type="SAM" id="Coils"/>
    </source>
</evidence>